<dbReference type="PROSITE" id="PS50003">
    <property type="entry name" value="PH_DOMAIN"/>
    <property type="match status" value="1"/>
</dbReference>
<feature type="domain" description="PH" evidence="15">
    <location>
        <begin position="3823"/>
        <end position="3931"/>
    </location>
</feature>
<feature type="compositionally biased region" description="Basic residues" evidence="13">
    <location>
        <begin position="3805"/>
        <end position="3816"/>
    </location>
</feature>
<feature type="coiled-coil region" evidence="12">
    <location>
        <begin position="1819"/>
        <end position="1854"/>
    </location>
</feature>
<dbReference type="InterPro" id="IPR001849">
    <property type="entry name" value="PH_domain"/>
</dbReference>
<feature type="compositionally biased region" description="Basic and acidic residues" evidence="13">
    <location>
        <begin position="4027"/>
        <end position="4037"/>
    </location>
</feature>
<comment type="subcellular location">
    <subcellularLocation>
        <location evidence="1">Cytoplasm</location>
    </subcellularLocation>
</comment>
<evidence type="ECO:0000256" key="3">
    <source>
        <dbReference type="ARBA" id="ARBA00022443"/>
    </source>
</evidence>
<dbReference type="Pfam" id="PF00018">
    <property type="entry name" value="SH3_1"/>
    <property type="match status" value="1"/>
</dbReference>
<evidence type="ECO:0000256" key="13">
    <source>
        <dbReference type="SAM" id="MobiDB-lite"/>
    </source>
</evidence>
<evidence type="ECO:0000256" key="4">
    <source>
        <dbReference type="ARBA" id="ARBA00022467"/>
    </source>
</evidence>
<feature type="domain" description="SH3" evidence="14">
    <location>
        <begin position="968"/>
        <end position="1025"/>
    </location>
</feature>
<feature type="compositionally biased region" description="Polar residues" evidence="13">
    <location>
        <begin position="4183"/>
        <end position="4193"/>
    </location>
</feature>
<evidence type="ECO:0000256" key="8">
    <source>
        <dbReference type="ARBA" id="ARBA00022701"/>
    </source>
</evidence>
<dbReference type="SUPFAM" id="SSF50044">
    <property type="entry name" value="SH3-domain"/>
    <property type="match status" value="1"/>
</dbReference>
<dbReference type="RefSeq" id="XP_052745771.1">
    <property type="nucleotide sequence ID" value="XM_052889811.1"/>
</dbReference>
<evidence type="ECO:0000256" key="10">
    <source>
        <dbReference type="ARBA" id="ARBA00023203"/>
    </source>
</evidence>
<dbReference type="CDD" id="cd00174">
    <property type="entry name" value="SH3"/>
    <property type="match status" value="1"/>
</dbReference>
<evidence type="ECO:0000256" key="1">
    <source>
        <dbReference type="ARBA" id="ARBA00004496"/>
    </source>
</evidence>
<feature type="coiled-coil region" evidence="12">
    <location>
        <begin position="1454"/>
        <end position="1484"/>
    </location>
</feature>
<gene>
    <name evidence="18" type="primary">LOC112045821</name>
</gene>
<feature type="region of interest" description="Disordered" evidence="13">
    <location>
        <begin position="3693"/>
        <end position="3765"/>
    </location>
</feature>
<dbReference type="InterPro" id="IPR036028">
    <property type="entry name" value="SH3-like_dom_sf"/>
</dbReference>
<feature type="region of interest" description="Disordered" evidence="13">
    <location>
        <begin position="2721"/>
        <end position="2743"/>
    </location>
</feature>
<dbReference type="Gene3D" id="1.10.418.10">
    <property type="entry name" value="Calponin-like domain"/>
    <property type="match status" value="4"/>
</dbReference>
<dbReference type="PROSITE" id="PS50002">
    <property type="entry name" value="SH3"/>
    <property type="match status" value="1"/>
</dbReference>
<dbReference type="Gene3D" id="2.30.29.30">
    <property type="entry name" value="Pleckstrin-homology domain (PH domain)/Phosphotyrosine-binding domain (PTB)"/>
    <property type="match status" value="1"/>
</dbReference>
<feature type="compositionally biased region" description="Basic and acidic residues" evidence="13">
    <location>
        <begin position="3708"/>
        <end position="3735"/>
    </location>
</feature>
<feature type="compositionally biased region" description="Polar residues" evidence="13">
    <location>
        <begin position="3753"/>
        <end position="3765"/>
    </location>
</feature>
<sequence>MQSRPLSNVSIQSYQDYQPSRRYGQQYEPGGYAAAVQQRTNMTQREDALKFEQGRIRALQEERLHIQKKTFTKWINSFLQKARMEVEDLFADLADGRRLLKLLEIISGERLPRPNSGRMRVHKIENVNKSLSFLHTKVRLESIGAEDIVDGNPRLILGLIWTIILRFQIQEIEIDVDEENESSEKKSAKDALLLWCQRKTSGYHGVHIHNFTDSWRSGLGFNALIHAHRPDLFRWSEVPTTEHVETLNHAFDVAHRHLGIPRLLDAEGTCQLHSILRPDLFRWSEVPTTEHVETLNHAFDVAHRHLGIPRLLDAEGTCQLHSILRPDLFRWSEVPTTEHVETLNHAFDVAHRHLGIPRLLDAEDVDTTRPDEKSVMTYVASYYHTFARMKNEQKSGRRIANIIGQLMDCDGRKAEYSRLVCTLLEWIRMKIQELNCRELPNSLDGIQRLLLAFKQYRTVEKPPKYKERSEIEALYFDINTMNKSLVGEPWAPLEGQLPQDLERAWQQLEQAEHARELALRTELLRQQRLEQLAYKFHTKSVLRKGYLKEMIQVLSDPRYGSNVAQVDATVKKHEAISADILARTERFEDLSAMAAELVKENYHGAETVSRTEQAVLQRWKELLELLERHRSSLAKLAHLMSLLREADAVAHTLGEMKAQFQSEEVGRHLVDVERLLQQHALQELQLGALEESIRRLVRHGAGADGPQQTTQQLHNQLQQLEDSLTELVAAAKDRKARLEDARNLYQFLEDHDEEEGWVTEKQRICRADVAAKDLRAVQALRQKHTALLHELRARDLVAQRHRSKGQSLIDAKHPKSVEIERRLASLNKQWEVLRQLAEAREKQLADAAEAHQFYGDANEAESWMREKRAVVASSDCGRDAAGAAALLARQRLLHDELRAHAAELKALAGVAQRLKAQGIHTLQLPTEVEASAGLEQEEWVNESRLVPTEVWEEEPVERLEHRTVTEQRSVPQVKALYAFSGQGITIAKGEVMFLISKTNPDWWSVRKADRTDGFVPANYVREIEPRVVPVQVRRPEKVRTVQRVKKTVLVKQVVQVKRGAPARRPRAQPPAPAPHPPVQQRMEQIEGEYEELLKLSEARRLQLEDAIKLYSFFAECDDFDKWIRDKEKMLRAEDAEDSVDTAKRKYEKFVTDLSAASKRLESIDAAAEELVAANHSQAAKATARRQQLRQQWDRLLRLKQQKEKSLEGASSVELFNRTCDEALDWMSEKEQQLAAGGAPAADLRTVRALQRRHAQLERELEPLREKVNTVTLLADSVKSQYPTERANVEGRQKQLEAAWGRCRAQAAERRARLESAVGHQVFANGARQLQDWIQKVREQVSADVHAKDVATAAELVKQHQELRDDIRAHDDEFKEVIGLGKQLVASNPALTDVAETAKLLEAEQQAIIKEWQAKELHLKQCLQLQSFNREADQIDASSGAHEAFLDYNHCGSSVDEAEALLKRHEELEARLAAQDERLAAFSQKAQGLAQQKDRHYAADHITARRAAVLQRRDSVRHAAAERRRALLASLAHQQFVAATEELQAWIQDKTRTAKDQSYRDLANLERKLQKHEAFERELQANEKQLRNVESIGQGLQKSDATRAREVEARLDALHAAWEELVAASRDKGSKLRQASQQRQHRRSIEDAKARLVELERSLTSQELGTDLRSCKRLLIQHQALEQELNQCEQRAQSLVAQGSDLVSSGHFDAAAIERDCAALLQAARALRPHAVERRQALEASLRLHKFAAEVSGELDWVSERKAAASSTVLPNDLHAAQAAQKKHAKLRAELLGRQPLIHRVLEQGRELQSEEQHPQALKIKQLCKELEEAYSSVSQAAEERAARLEEALKAQQFLHDALEVDSWLADKDAALSSADVGNDRHRATQLLTRHKAVELELDTYAAIISEMGHVAASMAASGHPEGAALVSRHEQLADSLARLQRKAALRQAALVESVCRHEYLAESAELESWIQEQYAAASSEDYGQDYEHLLILRSKFEELRHRVESGAERFNQCEELAKKLLASESPYIADIEKRQEALGESWQRLVDQIQSRGARLHAAGEIHRFHRDAGDLLARAADRRAQLAPPPPPRDLRAATALLRDHDTAENDLVAIDAQMQVLQEEGARLQRLCPGGNEQQIALRQRALSEAWAALRSAADERRRLLHQHLKLHQFFTEVRDVTSWSTALRGEMSSGGSARSAAAAQAQRAHHDALRAEIDARDDSFRAALAAGQQLVADGHPNSQEIEERCSALLEERARLQGAWAARQVALDQLIDWHCFLRDAKQLHDLCAAQEAALSSEISLTSSVEEVEHQLKKHEAFEKLLATQDEKLTTLNSHGDKLLQQNHVESQRIADELLHINERRKKLYEAAARRRQALIRARARAQFARDAAEARGWIADKLAQLPAHHGEVTNLEDKIKKLQKHQAFTAELAANRARLQEVQTLAQQLTPDPEVEKQLDELHKDWQRLEAATEQRGRGLEEAQDILEFNQHLDKIEAWIRDKEMMVQANETGRDYEHCTALLRKLDDLDSDMKVDDKHVRTIQGLAHKLLQQGPTQQAEAVAARRDAFLSKWRALSGALQAYRGRLTAALQLHSFNRDVAETAERVAQKAAQFARAECGRDLSAAHELRRRHEARAAEASAIADRIRALGADGAELAKSHPDHAGQIKARLAELDEAWAQLQQLSAQRTAVLDEAIAEHKFDENLKELELWVSETVKRMEGAEPESVADAEAQLEQHHERKAEIDGRQKAIASLQKEAGAQDPEKMKRVEKLSQTLDQDWLQRKQYLTQAHELQLFKEQARQVEDWLAAKEAFLNNDDLGENLDAVETLIRKHAEFTKLLESQLGRVVELEKFAQSVVAGGHYHAPYIQRRLSAVSKRADSLKESCRVRGLRLEQSKQLHQFVRDLTHEREWIELKMQIATDTNYRELSNLQSKIQKHAAFESELAANKKRIDDVAATGEDLIEAQHYASQEIARHVEDLENLWRDLMSAAKLRRDRLQEAYQARVYLRGLDDFTAWLDEVESQLLSEDHGKDLSSVQALLKRHARLEAAVAAKADAATQLADTAQQLADNKHFMAEEILDKADQAVKRYRQLQEPMQIRRDNLEDAALLHRWERDADEELSWLKEREATVCSDEAGASLPEAQALLKKHLALEAEIIARESTINAVCTRAAALSRRGHFASGELEARSRDLRLALRTLLERAAARTAALRERCELLQLLNEIWEAEAWLAERRVALTGAEAGRDEESVLALMRRLEALQRELTAFLPTLTKLDKALQERASEDEQVSKKLGELKISYEEMKLLSAKRQQRLQQSLKYFKFVQECEEAQEWISEQMATAASEEYGLDVEHVETLQQAFDNFLTQLHANEGRIEAVCEAGNVLLEENTPEADKVKQRIEDIRGLWDDLKELAIARQEALAGARQVHEFDRAAEETLAWVAEKEAALQLLRALHQLRALRADLRAIRDQHQHLTQEAERLGGAFPDAKEHVLAKLEDVTESLAALEERAAHNEHQLELADQLQAYFDKYQELMAWTNETLARVTAPELSADVAAAERLVARHRDVAAEMDAKDESFQTFYADGEKLVREGHFMSQEVETRISTLRARHGTLAGVWAARARIYEHHLDALLFLRDADALDQWITSRVPLVRDGKYGESLSQTEELINRHRDLEETIDAQRDKFLALRRITLIEKSFQEQRDEEEAARRKHAERQEQERLQQVKRREMERITEERRRETELQDQQQQQLQGMQVERQLSTGASTMTTAPSEENLAPAPQFERLPKPETNVKRAESMSVVKTPKRTPSFTTRRRTQSFRRHRRPDELPPVEIEGYLERKQEAGCGGKRATVRSWRAYYSVLCGQLLCFFRDEQDFASSKAAAPPVAILNARCEPAGDYTKRAHVFRLACADGAEFLFAAGTRALMADWVAKLRFHAALPPQLQLTPYSAPPPADSPTADLRRRLRNASSSSSNASSPEPQRRTRTQAEILQEHRNSQRASATPDRASAASERASATPERASAASSQLGSSPDKSQRTSVERNIESSVLPSLPPRQPPPVAEDGTDVILRNSEQSSHTWGRTRFSNGRDINSEFIKSQREEIGAPPLPLMEPPDRPPTIPERAPIIPDRNYNIPERGPTIPERGPNIPERGPNIPERGPNVLDRGITDRSNNNDRSSSERSDRGDKSVTALVNSYQQRMSKSYHEKEARSSATTGWQGYERQNNNWQGEGTSHFYTASDLAYGGTGSGSNTRPASVAGSGGSPVDQRPASRSSGESELSVGGTKEKKDKKSVFGGLFSRKKRPQSHM</sequence>
<dbReference type="SMART" id="SM00033">
    <property type="entry name" value="CH"/>
    <property type="match status" value="2"/>
</dbReference>
<feature type="coiled-coil region" evidence="12">
    <location>
        <begin position="1637"/>
        <end position="1697"/>
    </location>
</feature>
<feature type="region of interest" description="Disordered" evidence="13">
    <location>
        <begin position="3783"/>
        <end position="3816"/>
    </location>
</feature>
<feature type="coiled-coil region" evidence="12">
    <location>
        <begin position="1561"/>
        <end position="1591"/>
    </location>
</feature>
<evidence type="ECO:0000256" key="2">
    <source>
        <dbReference type="ARBA" id="ARBA00006826"/>
    </source>
</evidence>
<feature type="region of interest" description="Disordered" evidence="13">
    <location>
        <begin position="1057"/>
        <end position="1078"/>
    </location>
</feature>
<dbReference type="InterPro" id="IPR002017">
    <property type="entry name" value="Spectrin_repeat"/>
</dbReference>
<feature type="domain" description="Calponin-homology (CH)" evidence="16">
    <location>
        <begin position="186"/>
        <end position="300"/>
    </location>
</feature>
<dbReference type="PRINTS" id="PR00683">
    <property type="entry name" value="SPECTRINPH"/>
</dbReference>
<comment type="similarity">
    <text evidence="2">Belongs to the spectrin family.</text>
</comment>
<dbReference type="PROSITE" id="PS00019">
    <property type="entry name" value="ACTININ_1"/>
    <property type="match status" value="1"/>
</dbReference>
<dbReference type="SUPFAM" id="SSF47576">
    <property type="entry name" value="Calponin-homology domain, CH-domain"/>
    <property type="match status" value="3"/>
</dbReference>
<proteinExistence type="inferred from homology"/>
<dbReference type="Proteomes" id="UP001652582">
    <property type="component" value="Chromosome 26"/>
</dbReference>
<dbReference type="SMART" id="SM00150">
    <property type="entry name" value="SPEC"/>
    <property type="match status" value="30"/>
</dbReference>
<dbReference type="InterPro" id="IPR001605">
    <property type="entry name" value="PH_dom-spectrin-type"/>
</dbReference>
<evidence type="ECO:0000259" key="16">
    <source>
        <dbReference type="PROSITE" id="PS50021"/>
    </source>
</evidence>
<evidence type="ECO:0000256" key="6">
    <source>
        <dbReference type="ARBA" id="ARBA00022553"/>
    </source>
</evidence>
<dbReference type="Pfam" id="PF00307">
    <property type="entry name" value="CH"/>
    <property type="match status" value="3"/>
</dbReference>
<evidence type="ECO:0000256" key="11">
    <source>
        <dbReference type="PROSITE-ProRule" id="PRU00192"/>
    </source>
</evidence>
<dbReference type="Pfam" id="PF00435">
    <property type="entry name" value="Spectrin"/>
    <property type="match status" value="27"/>
</dbReference>
<feature type="compositionally biased region" description="Low complexity" evidence="13">
    <location>
        <begin position="3737"/>
        <end position="3752"/>
    </location>
</feature>
<feature type="compositionally biased region" description="Basic and acidic residues" evidence="13">
    <location>
        <begin position="2733"/>
        <end position="2743"/>
    </location>
</feature>
<dbReference type="InterPro" id="IPR001715">
    <property type="entry name" value="CH_dom"/>
</dbReference>
<dbReference type="SMART" id="SM00326">
    <property type="entry name" value="SH3"/>
    <property type="match status" value="1"/>
</dbReference>
<dbReference type="InterPro" id="IPR011993">
    <property type="entry name" value="PH-like_dom_sf"/>
</dbReference>
<evidence type="ECO:0000256" key="12">
    <source>
        <dbReference type="SAM" id="Coils"/>
    </source>
</evidence>
<dbReference type="InterPro" id="IPR001452">
    <property type="entry name" value="SH3_domain"/>
</dbReference>
<dbReference type="PROSITE" id="PS50021">
    <property type="entry name" value="CH"/>
    <property type="match status" value="2"/>
</dbReference>
<keyword evidence="5" id="KW-0963">Cytoplasm</keyword>
<evidence type="ECO:0000256" key="9">
    <source>
        <dbReference type="ARBA" id="ARBA00022737"/>
    </source>
</evidence>
<evidence type="ECO:0000256" key="7">
    <source>
        <dbReference type="ARBA" id="ARBA00022658"/>
    </source>
</evidence>
<keyword evidence="12" id="KW-0175">Coiled coil</keyword>
<keyword evidence="7" id="KW-0344">Guanine-nucleotide releasing factor</keyword>
<dbReference type="PANTHER" id="PTHR11915">
    <property type="entry name" value="SPECTRIN/FILAMIN RELATED CYTOSKELETAL PROTEIN"/>
    <property type="match status" value="1"/>
</dbReference>
<feature type="region of interest" description="Disordered" evidence="13">
    <location>
        <begin position="4092"/>
        <end position="4300"/>
    </location>
</feature>
<keyword evidence="6" id="KW-0597">Phosphoprotein</keyword>
<dbReference type="CDD" id="cd00176">
    <property type="entry name" value="SPEC"/>
    <property type="match status" value="18"/>
</dbReference>
<evidence type="ECO:0000313" key="18">
    <source>
        <dbReference type="RefSeq" id="XP_052745771.1"/>
    </source>
</evidence>
<feature type="compositionally biased region" description="Polar residues" evidence="13">
    <location>
        <begin position="4203"/>
        <end position="4228"/>
    </location>
</feature>
<evidence type="ECO:0000256" key="5">
    <source>
        <dbReference type="ARBA" id="ARBA00022490"/>
    </source>
</evidence>
<keyword evidence="8" id="KW-0493">Microtubule</keyword>
<feature type="compositionally biased region" description="Pro residues" evidence="13">
    <location>
        <begin position="4044"/>
        <end position="4053"/>
    </location>
</feature>
<keyword evidence="9" id="KW-0677">Repeat</keyword>
<feature type="coiled-coil region" evidence="12">
    <location>
        <begin position="3446"/>
        <end position="3519"/>
    </location>
</feature>
<keyword evidence="10" id="KW-0009">Actin-binding</keyword>
<dbReference type="Gene3D" id="1.20.58.60">
    <property type="match status" value="23"/>
</dbReference>
<dbReference type="CDD" id="cd10571">
    <property type="entry name" value="PH_beta_spectrin"/>
    <property type="match status" value="1"/>
</dbReference>
<protein>
    <submittedName>
        <fullName evidence="18">Spectrin beta chain, non-erythrocytic 5</fullName>
    </submittedName>
</protein>
<evidence type="ECO:0000259" key="14">
    <source>
        <dbReference type="PROSITE" id="PS50002"/>
    </source>
</evidence>
<feature type="domain" description="Calponin-homology (CH)" evidence="16">
    <location>
        <begin position="65"/>
        <end position="168"/>
    </location>
</feature>
<reference evidence="18" key="1">
    <citation type="submission" date="2025-08" db="UniProtKB">
        <authorList>
            <consortium name="RefSeq"/>
        </authorList>
    </citation>
    <scope>IDENTIFICATION</scope>
</reference>
<organism evidence="17 18">
    <name type="scientific">Bicyclus anynana</name>
    <name type="common">Squinting bush brown butterfly</name>
    <dbReference type="NCBI Taxonomy" id="110368"/>
    <lineage>
        <taxon>Eukaryota</taxon>
        <taxon>Metazoa</taxon>
        <taxon>Ecdysozoa</taxon>
        <taxon>Arthropoda</taxon>
        <taxon>Hexapoda</taxon>
        <taxon>Insecta</taxon>
        <taxon>Pterygota</taxon>
        <taxon>Neoptera</taxon>
        <taxon>Endopterygota</taxon>
        <taxon>Lepidoptera</taxon>
        <taxon>Glossata</taxon>
        <taxon>Ditrysia</taxon>
        <taxon>Papilionoidea</taxon>
        <taxon>Nymphalidae</taxon>
        <taxon>Satyrinae</taxon>
        <taxon>Satyrini</taxon>
        <taxon>Mycalesina</taxon>
        <taxon>Bicyclus</taxon>
    </lineage>
</organism>
<dbReference type="Pfam" id="PF15410">
    <property type="entry name" value="PH_9"/>
    <property type="match status" value="1"/>
</dbReference>
<evidence type="ECO:0000313" key="17">
    <source>
        <dbReference type="Proteomes" id="UP001652582"/>
    </source>
</evidence>
<feature type="compositionally biased region" description="Low complexity" evidence="13">
    <location>
        <begin position="3960"/>
        <end position="3970"/>
    </location>
</feature>
<keyword evidence="17" id="KW-1185">Reference proteome</keyword>
<feature type="region of interest" description="Disordered" evidence="13">
    <location>
        <begin position="3936"/>
        <end position="4057"/>
    </location>
</feature>
<dbReference type="PROSITE" id="PS00020">
    <property type="entry name" value="ACTININ_2"/>
    <property type="match status" value="1"/>
</dbReference>
<dbReference type="InterPro" id="IPR001589">
    <property type="entry name" value="Actinin_actin-bd_CS"/>
</dbReference>
<dbReference type="Gene3D" id="2.30.30.40">
    <property type="entry name" value="SH3 Domains"/>
    <property type="match status" value="1"/>
</dbReference>
<feature type="compositionally biased region" description="Pro residues" evidence="13">
    <location>
        <begin position="1067"/>
        <end position="1077"/>
    </location>
</feature>
<dbReference type="InterPro" id="IPR018159">
    <property type="entry name" value="Spectrin/alpha-actinin"/>
</dbReference>
<dbReference type="SUPFAM" id="SSF46966">
    <property type="entry name" value="Spectrin repeat"/>
    <property type="match status" value="22"/>
</dbReference>
<feature type="compositionally biased region" description="Low complexity" evidence="13">
    <location>
        <begin position="3999"/>
        <end position="4019"/>
    </location>
</feature>
<dbReference type="SUPFAM" id="SSF50729">
    <property type="entry name" value="PH domain-like"/>
    <property type="match status" value="1"/>
</dbReference>
<dbReference type="InterPro" id="IPR036872">
    <property type="entry name" value="CH_dom_sf"/>
</dbReference>
<accession>A0ABM3M2Q0</accession>
<dbReference type="SMART" id="SM00233">
    <property type="entry name" value="PH"/>
    <property type="match status" value="1"/>
</dbReference>
<keyword evidence="4" id="KW-0117">Actin capping</keyword>
<keyword evidence="3 11" id="KW-0728">SH3 domain</keyword>
<feature type="compositionally biased region" description="Pro residues" evidence="13">
    <location>
        <begin position="4098"/>
        <end position="4112"/>
    </location>
</feature>
<dbReference type="CDD" id="cd21193">
    <property type="entry name" value="CH_beta_spectrin_rpt1"/>
    <property type="match status" value="1"/>
</dbReference>
<evidence type="ECO:0000259" key="15">
    <source>
        <dbReference type="PROSITE" id="PS50003"/>
    </source>
</evidence>
<feature type="compositionally biased region" description="Basic and acidic residues" evidence="13">
    <location>
        <begin position="4169"/>
        <end position="4179"/>
    </location>
</feature>
<dbReference type="GeneID" id="112045821"/>
<name>A0ABM3M2Q0_BICAN</name>
<feature type="coiled-coil region" evidence="12">
    <location>
        <begin position="672"/>
        <end position="751"/>
    </location>
</feature>
<feature type="compositionally biased region" description="Basic residues" evidence="13">
    <location>
        <begin position="4291"/>
        <end position="4300"/>
    </location>
</feature>
<dbReference type="InterPro" id="IPR041681">
    <property type="entry name" value="PH_9"/>
</dbReference>